<dbReference type="AlphaFoldDB" id="A0A814JNH2"/>
<keyword evidence="2 3" id="KW-0175">Coiled coil</keyword>
<organism evidence="4 5">
    <name type="scientific">Brachionus calyciflorus</name>
    <dbReference type="NCBI Taxonomy" id="104777"/>
    <lineage>
        <taxon>Eukaryota</taxon>
        <taxon>Metazoa</taxon>
        <taxon>Spiralia</taxon>
        <taxon>Gnathifera</taxon>
        <taxon>Rotifera</taxon>
        <taxon>Eurotatoria</taxon>
        <taxon>Monogononta</taxon>
        <taxon>Pseudotrocha</taxon>
        <taxon>Ploima</taxon>
        <taxon>Brachionidae</taxon>
        <taxon>Brachionus</taxon>
    </lineage>
</organism>
<evidence type="ECO:0000313" key="5">
    <source>
        <dbReference type="Proteomes" id="UP000663879"/>
    </source>
</evidence>
<dbReference type="PANTHER" id="PTHR21682">
    <property type="entry name" value="COILED-COIL DOMAIN-CONTAINING PROTEIN 149"/>
    <property type="match status" value="1"/>
</dbReference>
<proteinExistence type="inferred from homology"/>
<evidence type="ECO:0000256" key="2">
    <source>
        <dbReference type="ARBA" id="ARBA00023054"/>
    </source>
</evidence>
<sequence>MNRKKPQPNEITNYDLSPFMPHNMSKTAYENETIETLREKLLIKSESLKLLSRQLEQCNKEKNDYKRLIDQLYDKNLSLKKTLFFKENSTSNTQNDFNNNLESNSSLFNDIDTDDYTKVLKDLVKSLQKEKSELIQKNEDLNQQLIDYKADLKLLREQIVRQRVGTYLEGLTLGDFNNNNDKIKTNIPSSMSFNCLNDAKKDLIRQIEDLREEKNSIENDLKMIMCQKEELEIERDTYKDKYTRINSFVEVNSARLGLRVDEMISKNKYLSELCQCMREEMDLMRQTTRKNNEIPQNLKVQIKNLWQKMDIFVGNNENLDSKLLVLFDECKECVNVLVEGLNDKLVALQHQKKCNKILASRVQDLEKQLNILNNGELDVNSSLLINDSPKSMSKLPEPIKPNS</sequence>
<dbReference type="Proteomes" id="UP000663879">
    <property type="component" value="Unassembled WGS sequence"/>
</dbReference>
<feature type="coiled-coil region" evidence="3">
    <location>
        <begin position="193"/>
        <end position="241"/>
    </location>
</feature>
<comment type="similarity">
    <text evidence="1">Belongs to the CCDC149 family.</text>
</comment>
<dbReference type="PANTHER" id="PTHR21682:SF2">
    <property type="entry name" value="COILED-COIL DOMAIN-CONTAINING PROTEIN 149"/>
    <property type="match status" value="1"/>
</dbReference>
<dbReference type="EMBL" id="CAJNOC010005017">
    <property type="protein sequence ID" value="CAF1040162.1"/>
    <property type="molecule type" value="Genomic_DNA"/>
</dbReference>
<feature type="coiled-coil region" evidence="3">
    <location>
        <begin position="117"/>
        <end position="158"/>
    </location>
</feature>
<gene>
    <name evidence="4" type="ORF">OXX778_LOCUS18309</name>
</gene>
<dbReference type="OrthoDB" id="5917629at2759"/>
<evidence type="ECO:0000256" key="3">
    <source>
        <dbReference type="SAM" id="Coils"/>
    </source>
</evidence>
<protein>
    <submittedName>
        <fullName evidence="4">Uncharacterized protein</fullName>
    </submittedName>
</protein>
<dbReference type="InterPro" id="IPR019179">
    <property type="entry name" value="CC149"/>
</dbReference>
<comment type="caution">
    <text evidence="4">The sequence shown here is derived from an EMBL/GenBank/DDBJ whole genome shotgun (WGS) entry which is preliminary data.</text>
</comment>
<dbReference type="Pfam" id="PF09789">
    <property type="entry name" value="CC149"/>
    <property type="match status" value="1"/>
</dbReference>
<reference evidence="4" key="1">
    <citation type="submission" date="2021-02" db="EMBL/GenBank/DDBJ databases">
        <authorList>
            <person name="Nowell W R."/>
        </authorList>
    </citation>
    <scope>NUCLEOTIDE SEQUENCE</scope>
    <source>
        <strain evidence="4">Ploen Becks lab</strain>
    </source>
</reference>
<name>A0A814JNH2_9BILA</name>
<keyword evidence="5" id="KW-1185">Reference proteome</keyword>
<evidence type="ECO:0000313" key="4">
    <source>
        <dbReference type="EMBL" id="CAF1040162.1"/>
    </source>
</evidence>
<evidence type="ECO:0000256" key="1">
    <source>
        <dbReference type="ARBA" id="ARBA00005872"/>
    </source>
</evidence>
<feature type="coiled-coil region" evidence="3">
    <location>
        <begin position="48"/>
        <end position="75"/>
    </location>
</feature>
<accession>A0A814JNH2</accession>